<dbReference type="InterPro" id="IPR029058">
    <property type="entry name" value="AB_hydrolase_fold"/>
</dbReference>
<dbReference type="EMBL" id="LUTY01001098">
    <property type="protein sequence ID" value="OAD22212.1"/>
    <property type="molecule type" value="Genomic_DNA"/>
</dbReference>
<gene>
    <name evidence="2" type="ORF">THIOM_001992</name>
</gene>
<dbReference type="Proteomes" id="UP000076962">
    <property type="component" value="Unassembled WGS sequence"/>
</dbReference>
<reference evidence="2 3" key="1">
    <citation type="submission" date="2016-05" db="EMBL/GenBank/DDBJ databases">
        <title>Single-cell genome of chain-forming Candidatus Thiomargarita nelsonii and comparison to other large sulfur-oxidizing bacteria.</title>
        <authorList>
            <person name="Winkel M."/>
            <person name="Salman V."/>
            <person name="Woyke T."/>
            <person name="Schulz-Vogt H."/>
            <person name="Richter M."/>
            <person name="Flood B."/>
            <person name="Bailey J."/>
            <person name="Amann R."/>
            <person name="Mussmann M."/>
        </authorList>
    </citation>
    <scope>NUCLEOTIDE SEQUENCE [LARGE SCALE GENOMIC DNA]</scope>
    <source>
        <strain evidence="2 3">THI036</strain>
    </source>
</reference>
<feature type="domain" description="Thioesterase" evidence="1">
    <location>
        <begin position="6"/>
        <end position="240"/>
    </location>
</feature>
<sequence length="245" mass="27930">MDTTRAVYGLESPGLDGQNQIPETVEALAQYHIDRIRIIQPNGPYYLIGHSFGTAVALEIAWRLEQVDETLALLAVLDQPTPQYTPISDHEKQQTEFEWLWNIVLTFKLLANIEPPFSLDGLKKTNSLNYACRTVMNWLKQENAYNILFSSKGLPEELRALVKVYRANALAFAGYQPQDKRLRCTIDLFCTAESINRWGEEQPDGWGWREHTLTGVRMHQVTGSHFSMLNAPQVQILADQLTNIL</sequence>
<dbReference type="Gene3D" id="3.40.50.1820">
    <property type="entry name" value="alpha/beta hydrolase"/>
    <property type="match status" value="1"/>
</dbReference>
<name>A0A176S2A4_9GAMM</name>
<evidence type="ECO:0000259" key="1">
    <source>
        <dbReference type="Pfam" id="PF00975"/>
    </source>
</evidence>
<evidence type="ECO:0000313" key="3">
    <source>
        <dbReference type="Proteomes" id="UP000076962"/>
    </source>
</evidence>
<evidence type="ECO:0000313" key="2">
    <source>
        <dbReference type="EMBL" id="OAD22212.1"/>
    </source>
</evidence>
<dbReference type="InterPro" id="IPR001031">
    <property type="entry name" value="Thioesterase"/>
</dbReference>
<dbReference type="Pfam" id="PF00975">
    <property type="entry name" value="Thioesterase"/>
    <property type="match status" value="1"/>
</dbReference>
<dbReference type="SUPFAM" id="SSF53474">
    <property type="entry name" value="alpha/beta-Hydrolases"/>
    <property type="match status" value="1"/>
</dbReference>
<comment type="caution">
    <text evidence="2">The sequence shown here is derived from an EMBL/GenBank/DDBJ whole genome shotgun (WGS) entry which is preliminary data.</text>
</comment>
<protein>
    <submittedName>
        <fullName evidence="2">Peptide synthase/polyketide synthase</fullName>
    </submittedName>
</protein>
<keyword evidence="3" id="KW-1185">Reference proteome</keyword>
<accession>A0A176S2A4</accession>
<organism evidence="2 3">
    <name type="scientific">Candidatus Thiomargarita nelsonii</name>
    <dbReference type="NCBI Taxonomy" id="1003181"/>
    <lineage>
        <taxon>Bacteria</taxon>
        <taxon>Pseudomonadati</taxon>
        <taxon>Pseudomonadota</taxon>
        <taxon>Gammaproteobacteria</taxon>
        <taxon>Thiotrichales</taxon>
        <taxon>Thiotrichaceae</taxon>
        <taxon>Thiomargarita</taxon>
    </lineage>
</organism>
<proteinExistence type="predicted"/>
<dbReference type="AlphaFoldDB" id="A0A176S2A4"/>